<dbReference type="InterPro" id="IPR036779">
    <property type="entry name" value="LysM_dom_sf"/>
</dbReference>
<dbReference type="CDD" id="cd00118">
    <property type="entry name" value="LysM"/>
    <property type="match status" value="1"/>
</dbReference>
<dbReference type="AlphaFoldDB" id="A0A0R2CRT4"/>
<evidence type="ECO:0000256" key="2">
    <source>
        <dbReference type="SAM" id="Phobius"/>
    </source>
</evidence>
<dbReference type="Pfam" id="PF01476">
    <property type="entry name" value="LysM"/>
    <property type="match status" value="1"/>
</dbReference>
<name>A0A0R2CRT4_9LACO</name>
<sequence length="245" mass="25940">MEIKILETIGVNSLKKQLSLLLATGAAAVGLYFAGYTYADASSTITVKAGDTVAKLATEYNDTVNGIKQRNNLADANLIVVGQQLKVGADNNTANTTTNYNYSTPKTSTASYSYSAPQKTTTTNYSYVTPKAKTSYTAKSNTNYSTSGNYATTSSNTSANSTSSSYTSSASGSDASAKAWIANKESGGSYSATNGQYIGKYQLSSSYLNGDYSAANQEKVADKYVASRYGSWSAAKAFWQANGWY</sequence>
<keyword evidence="2" id="KW-0472">Membrane</keyword>
<dbReference type="InterPro" id="IPR018392">
    <property type="entry name" value="LysM"/>
</dbReference>
<dbReference type="SUPFAM" id="SSF54106">
    <property type="entry name" value="LysM domain"/>
    <property type="match status" value="1"/>
</dbReference>
<evidence type="ECO:0000256" key="1">
    <source>
        <dbReference type="SAM" id="MobiDB-lite"/>
    </source>
</evidence>
<evidence type="ECO:0000259" key="3">
    <source>
        <dbReference type="PROSITE" id="PS51782"/>
    </source>
</evidence>
<dbReference type="Gene3D" id="3.10.350.10">
    <property type="entry name" value="LysM domain"/>
    <property type="match status" value="1"/>
</dbReference>
<dbReference type="PATRIC" id="fig|1423802.4.peg.1470"/>
<dbReference type="PROSITE" id="PS51782">
    <property type="entry name" value="LYSM"/>
    <property type="match status" value="1"/>
</dbReference>
<organism evidence="4 5">
    <name type="scientific">Lentilactobacillus senioris DSM 24302 = JCM 17472</name>
    <dbReference type="NCBI Taxonomy" id="1423802"/>
    <lineage>
        <taxon>Bacteria</taxon>
        <taxon>Bacillati</taxon>
        <taxon>Bacillota</taxon>
        <taxon>Bacilli</taxon>
        <taxon>Lactobacillales</taxon>
        <taxon>Lactobacillaceae</taxon>
        <taxon>Lentilactobacillus</taxon>
    </lineage>
</organism>
<dbReference type="SMART" id="SM00257">
    <property type="entry name" value="LysM"/>
    <property type="match status" value="1"/>
</dbReference>
<dbReference type="Proteomes" id="UP000051256">
    <property type="component" value="Unassembled WGS sequence"/>
</dbReference>
<comment type="caution">
    <text evidence="4">The sequence shown here is derived from an EMBL/GenBank/DDBJ whole genome shotgun (WGS) entry which is preliminary data.</text>
</comment>
<dbReference type="STRING" id="1423802.FC56_GL001452"/>
<dbReference type="EMBL" id="AYZR01000004">
    <property type="protein sequence ID" value="KRM94495.1"/>
    <property type="molecule type" value="Genomic_DNA"/>
</dbReference>
<keyword evidence="2" id="KW-1133">Transmembrane helix</keyword>
<feature type="transmembrane region" description="Helical" evidence="2">
    <location>
        <begin position="20"/>
        <end position="39"/>
    </location>
</feature>
<evidence type="ECO:0000313" key="4">
    <source>
        <dbReference type="EMBL" id="KRM94495.1"/>
    </source>
</evidence>
<proteinExistence type="predicted"/>
<reference evidence="4 5" key="1">
    <citation type="journal article" date="2015" name="Genome Announc.">
        <title>Expanding the biotechnology potential of lactobacilli through comparative genomics of 213 strains and associated genera.</title>
        <authorList>
            <person name="Sun Z."/>
            <person name="Harris H.M."/>
            <person name="McCann A."/>
            <person name="Guo C."/>
            <person name="Argimon S."/>
            <person name="Zhang W."/>
            <person name="Yang X."/>
            <person name="Jeffery I.B."/>
            <person name="Cooney J.C."/>
            <person name="Kagawa T.F."/>
            <person name="Liu W."/>
            <person name="Song Y."/>
            <person name="Salvetti E."/>
            <person name="Wrobel A."/>
            <person name="Rasinkangas P."/>
            <person name="Parkhill J."/>
            <person name="Rea M.C."/>
            <person name="O'Sullivan O."/>
            <person name="Ritari J."/>
            <person name="Douillard F.P."/>
            <person name="Paul Ross R."/>
            <person name="Yang R."/>
            <person name="Briner A.E."/>
            <person name="Felis G.E."/>
            <person name="de Vos W.M."/>
            <person name="Barrangou R."/>
            <person name="Klaenhammer T.R."/>
            <person name="Caufield P.W."/>
            <person name="Cui Y."/>
            <person name="Zhang H."/>
            <person name="O'Toole P.W."/>
        </authorList>
    </citation>
    <scope>NUCLEOTIDE SEQUENCE [LARGE SCALE GENOMIC DNA]</scope>
    <source>
        <strain evidence="4 5">DSM 24302</strain>
    </source>
</reference>
<evidence type="ECO:0000313" key="5">
    <source>
        <dbReference type="Proteomes" id="UP000051256"/>
    </source>
</evidence>
<keyword evidence="2" id="KW-0812">Transmembrane</keyword>
<gene>
    <name evidence="4" type="ORF">FC56_GL001452</name>
</gene>
<feature type="domain" description="LysM" evidence="3">
    <location>
        <begin position="43"/>
        <end position="87"/>
    </location>
</feature>
<feature type="region of interest" description="Disordered" evidence="1">
    <location>
        <begin position="149"/>
        <end position="172"/>
    </location>
</feature>
<keyword evidence="5" id="KW-1185">Reference proteome</keyword>
<protein>
    <submittedName>
        <fullName evidence="4">LysM domain protein</fullName>
    </submittedName>
</protein>
<accession>A0A0R2CRT4</accession>